<dbReference type="EMBL" id="JAKELL010000201">
    <property type="protein sequence ID" value="KAH8978844.1"/>
    <property type="molecule type" value="Genomic_DNA"/>
</dbReference>
<evidence type="ECO:0000313" key="1">
    <source>
        <dbReference type="EMBL" id="KAH8978844.1"/>
    </source>
</evidence>
<gene>
    <name evidence="1" type="ORF">EDB92DRAFT_1807046</name>
</gene>
<reference evidence="1" key="1">
    <citation type="submission" date="2022-01" db="EMBL/GenBank/DDBJ databases">
        <title>Comparative genomics reveals a dynamic genome evolution in the ectomycorrhizal milk-cap (Lactarius) mushrooms.</title>
        <authorList>
            <consortium name="DOE Joint Genome Institute"/>
            <person name="Lebreton A."/>
            <person name="Tang N."/>
            <person name="Kuo A."/>
            <person name="LaButti K."/>
            <person name="Drula E."/>
            <person name="Barry K."/>
            <person name="Clum A."/>
            <person name="Lipzen A."/>
            <person name="Mousain D."/>
            <person name="Ng V."/>
            <person name="Wang R."/>
            <person name="Wang X."/>
            <person name="Dai Y."/>
            <person name="Henrissat B."/>
            <person name="Grigoriev I.V."/>
            <person name="Guerin-Laguette A."/>
            <person name="Yu F."/>
            <person name="Martin F.M."/>
        </authorList>
    </citation>
    <scope>NUCLEOTIDE SEQUENCE</scope>
    <source>
        <strain evidence="1">QP</strain>
    </source>
</reference>
<name>A0AAD4L7Z9_9AGAM</name>
<dbReference type="AlphaFoldDB" id="A0AAD4L7Z9"/>
<sequence>LPPNHHIRTFSNGISTMSHVSGQECKDMCWILLRLIVDLPLPSGQVTSHIIRSVHTLLDFLYLTQLPSQTTNTVAQLDSSLAWFHDNKAVFVNLGICEHFNIPKLHSLMHSSLSIALFGTMDNYNTEQTEWLHIDFTKDAYHIRKTIKQDKYPQMTAWLECHEKLQQHTAFIKFRQQPEAKQQRSQPPIGPPGPVPCSVKMMQNPSANAVSFDDLSRKHGAVDFQDVLGDFIAQTNHPKASAAALRTLAADTLIPFRCVPVFYRIKYTSIIDAIHVQPEQRDTHGHPIPSRFDTVIVNLSMAIIEVMCGETMVAQVRIVFQIPERSIPVLFLTLTMVLPTHLTYVEWFSPIPATPDANHSLYRVSRLTGNGRHDASIIPVDSIFSSVCLFPQFGQQSREWNTFSVLELCQSFYINPFSDRDMYLLLS</sequence>
<accession>A0AAD4L7Z9</accession>
<keyword evidence="2" id="KW-1185">Reference proteome</keyword>
<feature type="non-terminal residue" evidence="1">
    <location>
        <position position="427"/>
    </location>
</feature>
<protein>
    <submittedName>
        <fullName evidence="1">Uncharacterized protein</fullName>
    </submittedName>
</protein>
<dbReference type="Proteomes" id="UP001201163">
    <property type="component" value="Unassembled WGS sequence"/>
</dbReference>
<organism evidence="1 2">
    <name type="scientific">Lactarius akahatsu</name>
    <dbReference type="NCBI Taxonomy" id="416441"/>
    <lineage>
        <taxon>Eukaryota</taxon>
        <taxon>Fungi</taxon>
        <taxon>Dikarya</taxon>
        <taxon>Basidiomycota</taxon>
        <taxon>Agaricomycotina</taxon>
        <taxon>Agaricomycetes</taxon>
        <taxon>Russulales</taxon>
        <taxon>Russulaceae</taxon>
        <taxon>Lactarius</taxon>
    </lineage>
</organism>
<evidence type="ECO:0000313" key="2">
    <source>
        <dbReference type="Proteomes" id="UP001201163"/>
    </source>
</evidence>
<comment type="caution">
    <text evidence="1">The sequence shown here is derived from an EMBL/GenBank/DDBJ whole genome shotgun (WGS) entry which is preliminary data.</text>
</comment>
<proteinExistence type="predicted"/>